<protein>
    <submittedName>
        <fullName evidence="1">Uncharacterized protein</fullName>
    </submittedName>
</protein>
<organism evidence="1 2">
    <name type="scientific">Geodia barretti</name>
    <name type="common">Barrett's horny sponge</name>
    <dbReference type="NCBI Taxonomy" id="519541"/>
    <lineage>
        <taxon>Eukaryota</taxon>
        <taxon>Metazoa</taxon>
        <taxon>Porifera</taxon>
        <taxon>Demospongiae</taxon>
        <taxon>Heteroscleromorpha</taxon>
        <taxon>Tetractinellida</taxon>
        <taxon>Astrophorina</taxon>
        <taxon>Geodiidae</taxon>
        <taxon>Geodia</taxon>
    </lineage>
</organism>
<dbReference type="Proteomes" id="UP001174909">
    <property type="component" value="Unassembled WGS sequence"/>
</dbReference>
<dbReference type="EMBL" id="CASHTH010002658">
    <property type="protein sequence ID" value="CAI8033305.1"/>
    <property type="molecule type" value="Genomic_DNA"/>
</dbReference>
<comment type="caution">
    <text evidence="1">The sequence shown here is derived from an EMBL/GenBank/DDBJ whole genome shotgun (WGS) entry which is preliminary data.</text>
</comment>
<reference evidence="1" key="1">
    <citation type="submission" date="2023-03" db="EMBL/GenBank/DDBJ databases">
        <authorList>
            <person name="Steffen K."/>
            <person name="Cardenas P."/>
        </authorList>
    </citation>
    <scope>NUCLEOTIDE SEQUENCE</scope>
</reference>
<keyword evidence="2" id="KW-1185">Reference proteome</keyword>
<proteinExistence type="predicted"/>
<accession>A0AA35SNE3</accession>
<gene>
    <name evidence="1" type="ORF">GBAR_LOCUS18784</name>
</gene>
<dbReference type="AlphaFoldDB" id="A0AA35SNE3"/>
<evidence type="ECO:0000313" key="1">
    <source>
        <dbReference type="EMBL" id="CAI8033305.1"/>
    </source>
</evidence>
<evidence type="ECO:0000313" key="2">
    <source>
        <dbReference type="Proteomes" id="UP001174909"/>
    </source>
</evidence>
<name>A0AA35SNE3_GEOBA</name>
<sequence>MQNVQSFRITDALRCTLLNAPRGPNLACPRPTVAGSDRPYMQSARLWRNAVMQPRNRLAVAHWQGARLTGLVSARTRAGHRAWDIDGLYLPAENLTERPCSYNDNGFPASDATGHHGLDEAATDSLSLLEELFQSAGERSAERIFVRLASNCPAISLARRSGFVACFSESLLEGAGPGIGNGSASPPKRSNSDDLMRLRLPADNYGLFQLYCASTPVRVRQMLWLTFDQWLDARDADCSRLAAGRHQEWVAEHKDRIIGWVKVTGRGGTSEAEVMAHPDRPDLLFELIDFALARAPRLRWLVPDYQGPVSDRLAARGFRQVADFTMLVKMVAVPAVRYGMATVEA</sequence>